<feature type="transmembrane region" description="Helical" evidence="2">
    <location>
        <begin position="37"/>
        <end position="58"/>
    </location>
</feature>
<dbReference type="Gene3D" id="3.40.190.10">
    <property type="entry name" value="Periplasmic binding protein-like II"/>
    <property type="match status" value="2"/>
</dbReference>
<feature type="domain" description="PBP" evidence="3">
    <location>
        <begin position="135"/>
        <end position="373"/>
    </location>
</feature>
<dbReference type="OrthoDB" id="9783488at2"/>
<dbReference type="PANTHER" id="PTHR30570:SF1">
    <property type="entry name" value="PHOSPHATE-BINDING PROTEIN PSTS"/>
    <property type="match status" value="1"/>
</dbReference>
<dbReference type="InterPro" id="IPR050811">
    <property type="entry name" value="Phosphate_ABC_transporter"/>
</dbReference>
<feature type="transmembrane region" description="Helical" evidence="2">
    <location>
        <begin position="7"/>
        <end position="31"/>
    </location>
</feature>
<dbReference type="Pfam" id="PF12849">
    <property type="entry name" value="PBP_like_2"/>
    <property type="match status" value="1"/>
</dbReference>
<sequence length="390" mass="44021">MKSKIWRVVIVVLLSIILSIAVSFAMLLMVFTGTSPFIVVSTFIFLGVLIIWLMVWGVNKLKTRILLYVLLGIILGYVTTIGCFRLRESYIADIPTIGDGEVGLQEYQPFREDSKAVYLNEESFLALTTQDSLPRIDGATALYPLYSAFVQATYPQKEYNLYDSEVRGGTTPEAFRRLIEGEVDIIFCAAPSKKQIEEAKEMGKTFNLTPIGREAFVFFVNKENPVRDITSDQIRQIYSGKITNWRDVGGKNEVVKAFQRPEGSGSQSMLERIMGNTSLMEPLQNDRVGGMGRIIDRTAQYKNFSNAIGYTFLFFATGMVKNEQIALLKVDGVYPDRNTIANNTYPFVGDFYAITTDTKNENVTRFIEWILSPQGQYLVEKTGYTPINNK</sequence>
<accession>A0A2V3Q1E5</accession>
<dbReference type="SUPFAM" id="SSF53850">
    <property type="entry name" value="Periplasmic binding protein-like II"/>
    <property type="match status" value="1"/>
</dbReference>
<dbReference type="AlphaFoldDB" id="A0A2V3Q1E5"/>
<protein>
    <submittedName>
        <fullName evidence="4">Phosphate transport system substrate-binding protein</fullName>
    </submittedName>
</protein>
<name>A0A2V3Q1E5_9BACT</name>
<dbReference type="EMBL" id="QICL01000001">
    <property type="protein sequence ID" value="PXV69145.1"/>
    <property type="molecule type" value="Genomic_DNA"/>
</dbReference>
<keyword evidence="1" id="KW-0732">Signal</keyword>
<comment type="caution">
    <text evidence="4">The sequence shown here is derived from an EMBL/GenBank/DDBJ whole genome shotgun (WGS) entry which is preliminary data.</text>
</comment>
<reference evidence="4 5" key="1">
    <citation type="submission" date="2018-03" db="EMBL/GenBank/DDBJ databases">
        <title>Genomic Encyclopedia of Archaeal and Bacterial Type Strains, Phase II (KMG-II): from individual species to whole genera.</title>
        <authorList>
            <person name="Goeker M."/>
        </authorList>
    </citation>
    <scope>NUCLEOTIDE SEQUENCE [LARGE SCALE GENOMIC DNA]</scope>
    <source>
        <strain evidence="4 5">DSM 100214</strain>
    </source>
</reference>
<dbReference type="Proteomes" id="UP000247973">
    <property type="component" value="Unassembled WGS sequence"/>
</dbReference>
<evidence type="ECO:0000256" key="1">
    <source>
        <dbReference type="ARBA" id="ARBA00022729"/>
    </source>
</evidence>
<dbReference type="InterPro" id="IPR024370">
    <property type="entry name" value="PBP_domain"/>
</dbReference>
<dbReference type="PANTHER" id="PTHR30570">
    <property type="entry name" value="PERIPLASMIC PHOSPHATE BINDING COMPONENT OF PHOSPHATE ABC TRANSPORTER"/>
    <property type="match status" value="1"/>
</dbReference>
<evidence type="ECO:0000313" key="4">
    <source>
        <dbReference type="EMBL" id="PXV69145.1"/>
    </source>
</evidence>
<feature type="transmembrane region" description="Helical" evidence="2">
    <location>
        <begin position="65"/>
        <end position="87"/>
    </location>
</feature>
<keyword evidence="2" id="KW-0472">Membrane</keyword>
<organism evidence="4 5">
    <name type="scientific">Dysgonomonas alginatilytica</name>
    <dbReference type="NCBI Taxonomy" id="1605892"/>
    <lineage>
        <taxon>Bacteria</taxon>
        <taxon>Pseudomonadati</taxon>
        <taxon>Bacteroidota</taxon>
        <taxon>Bacteroidia</taxon>
        <taxon>Bacteroidales</taxon>
        <taxon>Dysgonomonadaceae</taxon>
        <taxon>Dysgonomonas</taxon>
    </lineage>
</organism>
<evidence type="ECO:0000313" key="5">
    <source>
        <dbReference type="Proteomes" id="UP000247973"/>
    </source>
</evidence>
<gene>
    <name evidence="4" type="ORF">CLV62_101414</name>
</gene>
<keyword evidence="2" id="KW-0812">Transmembrane</keyword>
<evidence type="ECO:0000256" key="2">
    <source>
        <dbReference type="SAM" id="Phobius"/>
    </source>
</evidence>
<keyword evidence="5" id="KW-1185">Reference proteome</keyword>
<keyword evidence="2" id="KW-1133">Transmembrane helix</keyword>
<proteinExistence type="predicted"/>
<evidence type="ECO:0000259" key="3">
    <source>
        <dbReference type="Pfam" id="PF12849"/>
    </source>
</evidence>
<dbReference type="RefSeq" id="WP_110309101.1">
    <property type="nucleotide sequence ID" value="NZ_QICL01000001.1"/>
</dbReference>